<evidence type="ECO:0000256" key="2">
    <source>
        <dbReference type="SAM" id="SignalP"/>
    </source>
</evidence>
<keyword evidence="2" id="KW-0732">Signal</keyword>
<feature type="signal peptide" evidence="2">
    <location>
        <begin position="1"/>
        <end position="33"/>
    </location>
</feature>
<proteinExistence type="predicted"/>
<feature type="compositionally biased region" description="Low complexity" evidence="1">
    <location>
        <begin position="42"/>
        <end position="69"/>
    </location>
</feature>
<dbReference type="EMBL" id="CP076022">
    <property type="protein sequence ID" value="QWC09652.1"/>
    <property type="molecule type" value="Genomic_DNA"/>
</dbReference>
<name>A0A975M4B4_9MICC</name>
<feature type="region of interest" description="Disordered" evidence="1">
    <location>
        <begin position="31"/>
        <end position="72"/>
    </location>
</feature>
<evidence type="ECO:0000313" key="4">
    <source>
        <dbReference type="Proteomes" id="UP000676885"/>
    </source>
</evidence>
<dbReference type="InterPro" id="IPR007410">
    <property type="entry name" value="LpqE-like"/>
</dbReference>
<dbReference type="PANTHER" id="PTHR36302">
    <property type="entry name" value="BLR7088 PROTEIN"/>
    <property type="match status" value="1"/>
</dbReference>
<accession>A0A975M4B4</accession>
<dbReference type="PANTHER" id="PTHR36302:SF1">
    <property type="entry name" value="COPPER CHAPERONE PCU(A)C"/>
    <property type="match status" value="1"/>
</dbReference>
<dbReference type="Pfam" id="PF04314">
    <property type="entry name" value="PCuAC"/>
    <property type="match status" value="1"/>
</dbReference>
<gene>
    <name evidence="3" type="ORF">KKR91_14430</name>
</gene>
<sequence>MSFHPSRHSFHGSALLVLSAAVLAAAVTSGCTASPETPDPVSATASGTASAAAGPSAGSPDGTSDGTSDQAASLSIAHPWVKATEGAMTGAFGSLTNSGTEDLQVVAASSPQAASVELHETVQQADGTAAMAESGDGFTIPAGETFLLEPGANHLMLMGLEKPVLAGEEISFTLTLSDGSTVEFTAPAKDFAGANESYHGG</sequence>
<organism evidence="3 4">
    <name type="scientific">Arthrobacter jiangjiafuii</name>
    <dbReference type="NCBI Taxonomy" id="2817475"/>
    <lineage>
        <taxon>Bacteria</taxon>
        <taxon>Bacillati</taxon>
        <taxon>Actinomycetota</taxon>
        <taxon>Actinomycetes</taxon>
        <taxon>Micrococcales</taxon>
        <taxon>Micrococcaceae</taxon>
        <taxon>Arthrobacter</taxon>
    </lineage>
</organism>
<dbReference type="PROSITE" id="PS51257">
    <property type="entry name" value="PROKAR_LIPOPROTEIN"/>
    <property type="match status" value="1"/>
</dbReference>
<keyword evidence="4" id="KW-1185">Reference proteome</keyword>
<feature type="chain" id="PRO_5036894577" evidence="2">
    <location>
        <begin position="34"/>
        <end position="201"/>
    </location>
</feature>
<dbReference type="InterPro" id="IPR036182">
    <property type="entry name" value="PCuAC_sf"/>
</dbReference>
<evidence type="ECO:0000313" key="3">
    <source>
        <dbReference type="EMBL" id="QWC09652.1"/>
    </source>
</evidence>
<dbReference type="KEGG" id="ajg:KKR91_14430"/>
<dbReference type="AlphaFoldDB" id="A0A975M4B4"/>
<dbReference type="Proteomes" id="UP000676885">
    <property type="component" value="Chromosome"/>
</dbReference>
<reference evidence="3 4" key="1">
    <citation type="submission" date="2021-05" db="EMBL/GenBank/DDBJ databases">
        <title>Novel species in genus Arthrobacter.</title>
        <authorList>
            <person name="Zhang G."/>
        </authorList>
    </citation>
    <scope>NUCLEOTIDE SEQUENCE [LARGE SCALE GENOMIC DNA]</scope>
    <source>
        <strain evidence="4">zg-ZUI227</strain>
    </source>
</reference>
<dbReference type="Gene3D" id="2.60.40.1890">
    <property type="entry name" value="PCu(A)C copper chaperone"/>
    <property type="match status" value="1"/>
</dbReference>
<dbReference type="SUPFAM" id="SSF110087">
    <property type="entry name" value="DR1885-like metal-binding protein"/>
    <property type="match status" value="1"/>
</dbReference>
<dbReference type="InterPro" id="IPR058248">
    <property type="entry name" value="Lxx211020-like"/>
</dbReference>
<evidence type="ECO:0000256" key="1">
    <source>
        <dbReference type="SAM" id="MobiDB-lite"/>
    </source>
</evidence>
<protein>
    <submittedName>
        <fullName evidence="3">Copper chaperone PCu(A)C</fullName>
    </submittedName>
</protein>
<dbReference type="RefSeq" id="WP_210227761.1">
    <property type="nucleotide sequence ID" value="NZ_CP076022.1"/>
</dbReference>